<keyword evidence="4" id="KW-1185">Reference proteome</keyword>
<dbReference type="Proteomes" id="UP001551482">
    <property type="component" value="Unassembled WGS sequence"/>
</dbReference>
<dbReference type="InterPro" id="IPR051030">
    <property type="entry name" value="Vitamin_B12-ABC_binding"/>
</dbReference>
<name>A0ABV3DAU0_9ACTN</name>
<dbReference type="InterPro" id="IPR002491">
    <property type="entry name" value="ABC_transptr_periplasmic_BD"/>
</dbReference>
<sequence>MRIVSLLPAATDIVAELGLADALVGRTHECDWPRDAVAHVPVVTAAEFDADRLTSREISAAVGGAAHGGSSLYTLDVEAMGASAADFVLTQDLCDVCAVSYTAVSDAVRVMPNEATVLSLEPKTLPDVLDCIVQVGSVLGVPDVAAERVAALRARLAAVGEAVAAAAGGRPRPRVAAIEWLDPLWPAGHWVPEQIDAAGGEALLAARGEHTAAMDWATLRAAEPDVILVLPCGFPPERTLAEAEVLTGLPGWPELRAVRDNAVWVLDGPAYFNRPGPRVVRGAEVIANVLHGVRVGEPVTPEEARRLPPGRGPAPRPGRGRRTP</sequence>
<organism evidence="3 4">
    <name type="scientific">Streptodolium elevatio</name>
    <dbReference type="NCBI Taxonomy" id="3157996"/>
    <lineage>
        <taxon>Bacteria</taxon>
        <taxon>Bacillati</taxon>
        <taxon>Actinomycetota</taxon>
        <taxon>Actinomycetes</taxon>
        <taxon>Kitasatosporales</taxon>
        <taxon>Streptomycetaceae</taxon>
        <taxon>Streptodolium</taxon>
    </lineage>
</organism>
<dbReference type="SUPFAM" id="SSF53807">
    <property type="entry name" value="Helical backbone' metal receptor"/>
    <property type="match status" value="1"/>
</dbReference>
<evidence type="ECO:0000259" key="2">
    <source>
        <dbReference type="PROSITE" id="PS50983"/>
    </source>
</evidence>
<dbReference type="PROSITE" id="PS50983">
    <property type="entry name" value="FE_B12_PBP"/>
    <property type="match status" value="1"/>
</dbReference>
<protein>
    <submittedName>
        <fullName evidence="3">ABC transporter substrate-binding protein</fullName>
    </submittedName>
</protein>
<evidence type="ECO:0000313" key="4">
    <source>
        <dbReference type="Proteomes" id="UP001551482"/>
    </source>
</evidence>
<evidence type="ECO:0000256" key="1">
    <source>
        <dbReference type="SAM" id="MobiDB-lite"/>
    </source>
</evidence>
<dbReference type="RefSeq" id="WP_358347941.1">
    <property type="nucleotide sequence ID" value="NZ_JBEZFP010000003.1"/>
</dbReference>
<dbReference type="EMBL" id="JBEZFP010000003">
    <property type="protein sequence ID" value="MEU8132322.1"/>
    <property type="molecule type" value="Genomic_DNA"/>
</dbReference>
<dbReference type="PANTHER" id="PTHR42860">
    <property type="entry name" value="VITAMIN B12-BINDING PROTEIN"/>
    <property type="match status" value="1"/>
</dbReference>
<dbReference type="PANTHER" id="PTHR42860:SF1">
    <property type="entry name" value="VITAMIN B12-BINDING PROTEIN"/>
    <property type="match status" value="1"/>
</dbReference>
<reference evidence="3 4" key="1">
    <citation type="submission" date="2024-06" db="EMBL/GenBank/DDBJ databases">
        <title>The Natural Products Discovery Center: Release of the First 8490 Sequenced Strains for Exploring Actinobacteria Biosynthetic Diversity.</title>
        <authorList>
            <person name="Kalkreuter E."/>
            <person name="Kautsar S.A."/>
            <person name="Yang D."/>
            <person name="Bader C.D."/>
            <person name="Teijaro C.N."/>
            <person name="Fluegel L."/>
            <person name="Davis C.M."/>
            <person name="Simpson J.R."/>
            <person name="Lauterbach L."/>
            <person name="Steele A.D."/>
            <person name="Gui C."/>
            <person name="Meng S."/>
            <person name="Li G."/>
            <person name="Viehrig K."/>
            <person name="Ye F."/>
            <person name="Su P."/>
            <person name="Kiefer A.F."/>
            <person name="Nichols A."/>
            <person name="Cepeda A.J."/>
            <person name="Yan W."/>
            <person name="Fan B."/>
            <person name="Jiang Y."/>
            <person name="Adhikari A."/>
            <person name="Zheng C.-J."/>
            <person name="Schuster L."/>
            <person name="Cowan T.M."/>
            <person name="Smanski M.J."/>
            <person name="Chevrette M.G."/>
            <person name="De Carvalho L.P.S."/>
            <person name="Shen B."/>
        </authorList>
    </citation>
    <scope>NUCLEOTIDE SEQUENCE [LARGE SCALE GENOMIC DNA]</scope>
    <source>
        <strain evidence="3 4">NPDC048946</strain>
    </source>
</reference>
<feature type="region of interest" description="Disordered" evidence="1">
    <location>
        <begin position="300"/>
        <end position="324"/>
    </location>
</feature>
<gene>
    <name evidence="3" type="ORF">AB0C36_02310</name>
</gene>
<dbReference type="Gene3D" id="3.40.50.1980">
    <property type="entry name" value="Nitrogenase molybdenum iron protein domain"/>
    <property type="match status" value="2"/>
</dbReference>
<feature type="domain" description="Fe/B12 periplasmic-binding" evidence="2">
    <location>
        <begin position="2"/>
        <end position="294"/>
    </location>
</feature>
<proteinExistence type="predicted"/>
<comment type="caution">
    <text evidence="3">The sequence shown here is derived from an EMBL/GenBank/DDBJ whole genome shotgun (WGS) entry which is preliminary data.</text>
</comment>
<accession>A0ABV3DAU0</accession>
<evidence type="ECO:0000313" key="3">
    <source>
        <dbReference type="EMBL" id="MEU8132322.1"/>
    </source>
</evidence>
<dbReference type="Pfam" id="PF01497">
    <property type="entry name" value="Peripla_BP_2"/>
    <property type="match status" value="1"/>
</dbReference>